<feature type="transmembrane region" description="Helical" evidence="4">
    <location>
        <begin position="55"/>
        <end position="75"/>
    </location>
</feature>
<dbReference type="PROSITE" id="PS50850">
    <property type="entry name" value="MFS"/>
    <property type="match status" value="1"/>
</dbReference>
<comment type="caution">
    <text evidence="6">The sequence shown here is derived from an EMBL/GenBank/DDBJ whole genome shotgun (WGS) entry which is preliminary data.</text>
</comment>
<evidence type="ECO:0000256" key="2">
    <source>
        <dbReference type="ARBA" id="ARBA00022989"/>
    </source>
</evidence>
<feature type="transmembrane region" description="Helical" evidence="4">
    <location>
        <begin position="314"/>
        <end position="337"/>
    </location>
</feature>
<evidence type="ECO:0000313" key="6">
    <source>
        <dbReference type="EMBL" id="TCT11487.1"/>
    </source>
</evidence>
<keyword evidence="2 4" id="KW-1133">Transmembrane helix</keyword>
<gene>
    <name evidence="6" type="ORF">EDC22_104250</name>
</gene>
<protein>
    <submittedName>
        <fullName evidence="6">Putative MFS family arabinose efflux permease</fullName>
    </submittedName>
</protein>
<feature type="transmembrane region" description="Helical" evidence="4">
    <location>
        <begin position="110"/>
        <end position="127"/>
    </location>
</feature>
<keyword evidence="3 4" id="KW-0472">Membrane</keyword>
<evidence type="ECO:0000256" key="3">
    <source>
        <dbReference type="ARBA" id="ARBA00023136"/>
    </source>
</evidence>
<name>A0A4R3MGM1_9HYPH</name>
<dbReference type="InterPro" id="IPR011701">
    <property type="entry name" value="MFS"/>
</dbReference>
<dbReference type="AlphaFoldDB" id="A0A4R3MGM1"/>
<evidence type="ECO:0000259" key="5">
    <source>
        <dbReference type="PROSITE" id="PS50850"/>
    </source>
</evidence>
<feature type="transmembrane region" description="Helical" evidence="4">
    <location>
        <begin position="177"/>
        <end position="198"/>
    </location>
</feature>
<dbReference type="PANTHER" id="PTHR23534">
    <property type="entry name" value="MFS PERMEASE"/>
    <property type="match status" value="1"/>
</dbReference>
<dbReference type="InterPro" id="IPR036259">
    <property type="entry name" value="MFS_trans_sf"/>
</dbReference>
<proteinExistence type="predicted"/>
<dbReference type="Pfam" id="PF07690">
    <property type="entry name" value="MFS_1"/>
    <property type="match status" value="1"/>
</dbReference>
<organism evidence="6 7">
    <name type="scientific">Tepidamorphus gemmatus</name>
    <dbReference type="NCBI Taxonomy" id="747076"/>
    <lineage>
        <taxon>Bacteria</taxon>
        <taxon>Pseudomonadati</taxon>
        <taxon>Pseudomonadota</taxon>
        <taxon>Alphaproteobacteria</taxon>
        <taxon>Hyphomicrobiales</taxon>
        <taxon>Tepidamorphaceae</taxon>
        <taxon>Tepidamorphus</taxon>
    </lineage>
</organism>
<feature type="transmembrane region" description="Helical" evidence="4">
    <location>
        <begin position="263"/>
        <end position="282"/>
    </location>
</feature>
<dbReference type="InterPro" id="IPR020846">
    <property type="entry name" value="MFS_dom"/>
</dbReference>
<feature type="transmembrane region" description="Helical" evidence="4">
    <location>
        <begin position="289"/>
        <end position="308"/>
    </location>
</feature>
<evidence type="ECO:0000256" key="4">
    <source>
        <dbReference type="SAM" id="Phobius"/>
    </source>
</evidence>
<feature type="transmembrane region" description="Helical" evidence="4">
    <location>
        <begin position="224"/>
        <end position="251"/>
    </location>
</feature>
<reference evidence="6 7" key="1">
    <citation type="submission" date="2019-03" db="EMBL/GenBank/DDBJ databases">
        <title>Genomic Encyclopedia of Type Strains, Phase IV (KMG-IV): sequencing the most valuable type-strain genomes for metagenomic binning, comparative biology and taxonomic classification.</title>
        <authorList>
            <person name="Goeker M."/>
        </authorList>
    </citation>
    <scope>NUCLEOTIDE SEQUENCE [LARGE SCALE GENOMIC DNA]</scope>
    <source>
        <strain evidence="6 7">DSM 19345</strain>
    </source>
</reference>
<dbReference type="GO" id="GO:0022857">
    <property type="term" value="F:transmembrane transporter activity"/>
    <property type="evidence" value="ECO:0007669"/>
    <property type="project" value="InterPro"/>
</dbReference>
<keyword evidence="1 4" id="KW-0812">Transmembrane</keyword>
<feature type="transmembrane region" description="Helical" evidence="4">
    <location>
        <begin position="21"/>
        <end position="49"/>
    </location>
</feature>
<evidence type="ECO:0000313" key="7">
    <source>
        <dbReference type="Proteomes" id="UP000295678"/>
    </source>
</evidence>
<feature type="transmembrane region" description="Helical" evidence="4">
    <location>
        <begin position="377"/>
        <end position="396"/>
    </location>
</feature>
<feature type="transmembrane region" description="Helical" evidence="4">
    <location>
        <begin position="147"/>
        <end position="165"/>
    </location>
</feature>
<dbReference type="PANTHER" id="PTHR23534:SF1">
    <property type="entry name" value="MAJOR FACILITATOR SUPERFAMILY PROTEIN"/>
    <property type="match status" value="1"/>
</dbReference>
<dbReference type="Proteomes" id="UP000295678">
    <property type="component" value="Unassembled WGS sequence"/>
</dbReference>
<evidence type="ECO:0000256" key="1">
    <source>
        <dbReference type="ARBA" id="ARBA00022692"/>
    </source>
</evidence>
<dbReference type="SUPFAM" id="SSF103473">
    <property type="entry name" value="MFS general substrate transporter"/>
    <property type="match status" value="1"/>
</dbReference>
<dbReference type="EMBL" id="SMAK01000004">
    <property type="protein sequence ID" value="TCT11487.1"/>
    <property type="molecule type" value="Genomic_DNA"/>
</dbReference>
<feature type="domain" description="Major facilitator superfamily (MFS) profile" evidence="5">
    <location>
        <begin position="222"/>
        <end position="406"/>
    </location>
</feature>
<keyword evidence="7" id="KW-1185">Reference proteome</keyword>
<dbReference type="OrthoDB" id="8558006at2"/>
<feature type="transmembrane region" description="Helical" evidence="4">
    <location>
        <begin position="349"/>
        <end position="371"/>
    </location>
</feature>
<accession>A0A4R3MGM1</accession>
<dbReference type="Gene3D" id="1.20.1250.20">
    <property type="entry name" value="MFS general substrate transporter like domains"/>
    <property type="match status" value="1"/>
</dbReference>
<sequence>MIAGASAFDHSDDRMARRNALVLAAAQAIGGASAPIVISMGGLVGYYLLGDDKSLATLPVTAFVLGVASGTIPAAMLMRRIGRRPGFQLGALTTMVAGGLAGYAVIIGSFWLVCLGTAFAGLGNAFVQQYRFAAADTATPAFRPKAISWVLAGGVVTGVLGPQIVILTKDALDPIPFAGAFLTQIVLGLAAILVLAFLRIPKLPPAPKGMGGRPLLEIARQGRFIVAVVCAIGSYGLMSLVMTAAPLAMVACDHTQTEATLGIQWHVIAMFAPSFFTGALIVRFGTLSVIAAGLVLLAASAAIALSGITVWHFWIALVLLGIGWNFGFIGATALLTETYEPAERSRVQAMNDFLVFGFQALASLMSGAILVTGGWEIINVAVFPVAGVCLLLLGWLKVSPDRGPAV</sequence>
<feature type="transmembrane region" description="Helical" evidence="4">
    <location>
        <begin position="87"/>
        <end position="104"/>
    </location>
</feature>